<protein>
    <submittedName>
        <fullName evidence="1">Uncharacterized protein</fullName>
    </submittedName>
</protein>
<accession>A0A5N6D3E1</accession>
<dbReference type="EMBL" id="ML735071">
    <property type="protein sequence ID" value="KAB8199548.1"/>
    <property type="molecule type" value="Genomic_DNA"/>
</dbReference>
<organism evidence="1 2">
    <name type="scientific">Aspergillus parasiticus</name>
    <dbReference type="NCBI Taxonomy" id="5067"/>
    <lineage>
        <taxon>Eukaryota</taxon>
        <taxon>Fungi</taxon>
        <taxon>Dikarya</taxon>
        <taxon>Ascomycota</taxon>
        <taxon>Pezizomycotina</taxon>
        <taxon>Eurotiomycetes</taxon>
        <taxon>Eurotiomycetidae</taxon>
        <taxon>Eurotiales</taxon>
        <taxon>Aspergillaceae</taxon>
        <taxon>Aspergillus</taxon>
        <taxon>Aspergillus subgen. Circumdati</taxon>
    </lineage>
</organism>
<keyword evidence="2" id="KW-1185">Reference proteome</keyword>
<name>A0A5N6D3E1_ASPPA</name>
<evidence type="ECO:0000313" key="1">
    <source>
        <dbReference type="EMBL" id="KAB8199548.1"/>
    </source>
</evidence>
<proteinExistence type="predicted"/>
<gene>
    <name evidence="1" type="ORF">BDV34DRAFT_217934</name>
</gene>
<reference evidence="1 2" key="1">
    <citation type="submission" date="2019-04" db="EMBL/GenBank/DDBJ databases">
        <title>Fungal friends and foes A comparative genomics study of 23 Aspergillus species from section Flavi.</title>
        <authorList>
            <consortium name="DOE Joint Genome Institute"/>
            <person name="Kjaerbolling I."/>
            <person name="Vesth T.C."/>
            <person name="Frisvad J.C."/>
            <person name="Nybo J.L."/>
            <person name="Theobald S."/>
            <person name="Kildgaard S."/>
            <person name="Petersen T.I."/>
            <person name="Kuo A."/>
            <person name="Sato A."/>
            <person name="Lyhne E.K."/>
            <person name="Kogle M.E."/>
            <person name="Wiebenga A."/>
            <person name="Kun R.S."/>
            <person name="Lubbers R.J."/>
            <person name="Makela M.R."/>
            <person name="Barry K."/>
            <person name="Chovatia M."/>
            <person name="Clum A."/>
            <person name="Daum C."/>
            <person name="Haridas S."/>
            <person name="He G."/>
            <person name="LaButti K."/>
            <person name="Lipzen A."/>
            <person name="Mondo S."/>
            <person name="Pangilinan J."/>
            <person name="Riley R."/>
            <person name="Salamov A."/>
            <person name="Simmons B.A."/>
            <person name="Magnuson J.K."/>
            <person name="Henrissat B."/>
            <person name="Mortensen U.H."/>
            <person name="Larsen T.O."/>
            <person name="De vries R.P."/>
            <person name="Grigoriev I.V."/>
            <person name="Machida M."/>
            <person name="Baker S.E."/>
            <person name="Andersen M.R."/>
        </authorList>
    </citation>
    <scope>NUCLEOTIDE SEQUENCE [LARGE SCALE GENOMIC DNA]</scope>
    <source>
        <strain evidence="1 2">CBS 117618</strain>
    </source>
</reference>
<dbReference type="VEuPathDB" id="FungiDB:BDV34DRAFT_217934"/>
<sequence>MVTVTIKHENYHFPPVVLLRKMHYCIRNHLTRPWLNSMEPNLNVMAWGSSQSGRPMRLAAWTARRLTLGIATSCIIHLFRLSSNFRRSYTFVA</sequence>
<dbReference type="Proteomes" id="UP000326532">
    <property type="component" value="Unassembled WGS sequence"/>
</dbReference>
<evidence type="ECO:0000313" key="2">
    <source>
        <dbReference type="Proteomes" id="UP000326532"/>
    </source>
</evidence>
<dbReference type="AlphaFoldDB" id="A0A5N6D3E1"/>